<dbReference type="InterPro" id="IPR009081">
    <property type="entry name" value="PP-bd_ACP"/>
</dbReference>
<dbReference type="Gene3D" id="3.40.50.12780">
    <property type="entry name" value="N-terminal domain of ligase-like"/>
    <property type="match status" value="1"/>
</dbReference>
<accession>A0A151B225</accession>
<feature type="coiled-coil region" evidence="3">
    <location>
        <begin position="456"/>
        <end position="485"/>
    </location>
</feature>
<dbReference type="PATRIC" id="fig|1121338.3.peg.2196"/>
<dbReference type="AlphaFoldDB" id="A0A151B225"/>
<dbReference type="STRING" id="1121338.CLTEP_21020"/>
<dbReference type="InterPro" id="IPR006162">
    <property type="entry name" value="Ppantetheine_attach_site"/>
</dbReference>
<dbReference type="Gene3D" id="1.10.1200.10">
    <property type="entry name" value="ACP-like"/>
    <property type="match status" value="1"/>
</dbReference>
<comment type="caution">
    <text evidence="5">The sequence shown here is derived from an EMBL/GenBank/DDBJ whole genome shotgun (WGS) entry which is preliminary data.</text>
</comment>
<dbReference type="SUPFAM" id="SSF47336">
    <property type="entry name" value="ACP-like"/>
    <property type="match status" value="1"/>
</dbReference>
<dbReference type="InterPro" id="IPR042099">
    <property type="entry name" value="ANL_N_sf"/>
</dbReference>
<reference evidence="5 6" key="1">
    <citation type="submission" date="2016-02" db="EMBL/GenBank/DDBJ databases">
        <title>Genome sequence of Clostridium tepidiprofundi DSM 19306.</title>
        <authorList>
            <person name="Poehlein A."/>
            <person name="Daniel R."/>
        </authorList>
    </citation>
    <scope>NUCLEOTIDE SEQUENCE [LARGE SCALE GENOMIC DNA]</scope>
    <source>
        <strain evidence="5 6">DSM 19306</strain>
    </source>
</reference>
<dbReference type="Proteomes" id="UP000075531">
    <property type="component" value="Unassembled WGS sequence"/>
</dbReference>
<dbReference type="SUPFAM" id="SSF56801">
    <property type="entry name" value="Acetyl-CoA synthetase-like"/>
    <property type="match status" value="1"/>
</dbReference>
<dbReference type="NCBIfam" id="TIGR01733">
    <property type="entry name" value="AA-adenyl-dom"/>
    <property type="match status" value="1"/>
</dbReference>
<dbReference type="Pfam" id="PF00550">
    <property type="entry name" value="PP-binding"/>
    <property type="match status" value="1"/>
</dbReference>
<dbReference type="InterPro" id="IPR010071">
    <property type="entry name" value="AA_adenyl_dom"/>
</dbReference>
<dbReference type="Gene3D" id="3.30.300.30">
    <property type="match status" value="1"/>
</dbReference>
<dbReference type="PROSITE" id="PS00012">
    <property type="entry name" value="PHOSPHOPANTETHEINE"/>
    <property type="match status" value="1"/>
</dbReference>
<dbReference type="PANTHER" id="PTHR44845">
    <property type="entry name" value="CARRIER DOMAIN-CONTAINING PROTEIN"/>
    <property type="match status" value="1"/>
</dbReference>
<gene>
    <name evidence="5" type="primary">tycA</name>
    <name evidence="5" type="ORF">CLTEP_21020</name>
</gene>
<evidence type="ECO:0000313" key="5">
    <source>
        <dbReference type="EMBL" id="KYH33965.1"/>
    </source>
</evidence>
<dbReference type="InterPro" id="IPR000873">
    <property type="entry name" value="AMP-dep_synth/lig_dom"/>
</dbReference>
<dbReference type="InterPro" id="IPR036736">
    <property type="entry name" value="ACP-like_sf"/>
</dbReference>
<dbReference type="PROSITE" id="PS00455">
    <property type="entry name" value="AMP_BINDING"/>
    <property type="match status" value="1"/>
</dbReference>
<keyword evidence="3" id="KW-0175">Coiled coil</keyword>
<protein>
    <submittedName>
        <fullName evidence="5">Tyrocidine synthase 1</fullName>
    </submittedName>
</protein>
<keyword evidence="1" id="KW-0596">Phosphopantetheine</keyword>
<evidence type="ECO:0000256" key="1">
    <source>
        <dbReference type="ARBA" id="ARBA00022450"/>
    </source>
</evidence>
<evidence type="ECO:0000256" key="2">
    <source>
        <dbReference type="ARBA" id="ARBA00022553"/>
    </source>
</evidence>
<evidence type="ECO:0000313" key="6">
    <source>
        <dbReference type="Proteomes" id="UP000075531"/>
    </source>
</evidence>
<feature type="domain" description="Carrier" evidence="4">
    <location>
        <begin position="483"/>
        <end position="562"/>
    </location>
</feature>
<dbReference type="InterPro" id="IPR020845">
    <property type="entry name" value="AMP-binding_CS"/>
</dbReference>
<name>A0A151B225_9CLOT</name>
<dbReference type="InterPro" id="IPR045851">
    <property type="entry name" value="AMP-bd_C_sf"/>
</dbReference>
<evidence type="ECO:0000259" key="4">
    <source>
        <dbReference type="PROSITE" id="PS50075"/>
    </source>
</evidence>
<dbReference type="PANTHER" id="PTHR44845:SF6">
    <property type="entry name" value="BETA-ALANINE-ACTIVATING ENZYME"/>
    <property type="match status" value="1"/>
</dbReference>
<keyword evidence="6" id="KW-1185">Reference proteome</keyword>
<dbReference type="CDD" id="cd05930">
    <property type="entry name" value="A_NRPS"/>
    <property type="match status" value="1"/>
</dbReference>
<evidence type="ECO:0000256" key="3">
    <source>
        <dbReference type="SAM" id="Coils"/>
    </source>
</evidence>
<keyword evidence="2" id="KW-0597">Phosphoprotein</keyword>
<sequence length="562" mass="64067">MRKDEVALYYKGKEYTYGKVDRMANAVAEKVENMTKSSLVGVMMSGSAEYVISVLGILKSGRGFVPMDKNYPSARKNYIIHDCHLDTLIISDMEEKISEDDIRHIIVEDIEKENNISLEVKTEIAYVLYTSGTTGMPKGIMVGHESIENLITWFQETYEIEKNKNVIQMANIFFDVSIEEIFGCLLNGGKLYIPEENIKSHKGRIREFIKENHINIVQVVPVLLEEIFAHDERIDSIRVLICGGEVLSNELKDIILTKGYRLYNHYGPTETTVDSTRSICTKDKKVTLGKPIKNSNCFILTQDGELVTKNASGELCVSGKNLALGYLNNEKLTSEKFMVINGERLYKTGDKAFINSEGEIEYLGRMDNQVKLRGRRIELDEIDNCFSKLDGISLCNSVLIENETGGKIVTFYVANTEYNYGEVVSVIKNYLPEYMVPAEIHKLDHFEQDSNGKISKSGLKNLYKKLEEENKSDEQNRDYKNEIEEDEVLKIVAKNVAEVLEKEMYKLNPNITLDELGMDSIKFVQTVVKLEDAFDVEFEDDRLVLTKFKSLKELAEYVENIS</sequence>
<dbReference type="Pfam" id="PF00501">
    <property type="entry name" value="AMP-binding"/>
    <property type="match status" value="1"/>
</dbReference>
<organism evidence="5 6">
    <name type="scientific">Clostridium tepidiprofundi DSM 19306</name>
    <dbReference type="NCBI Taxonomy" id="1121338"/>
    <lineage>
        <taxon>Bacteria</taxon>
        <taxon>Bacillati</taxon>
        <taxon>Bacillota</taxon>
        <taxon>Clostridia</taxon>
        <taxon>Eubacteriales</taxon>
        <taxon>Clostridiaceae</taxon>
        <taxon>Clostridium</taxon>
    </lineage>
</organism>
<dbReference type="EMBL" id="LTBA01000031">
    <property type="protein sequence ID" value="KYH33965.1"/>
    <property type="molecule type" value="Genomic_DNA"/>
</dbReference>
<proteinExistence type="predicted"/>
<dbReference type="PROSITE" id="PS50075">
    <property type="entry name" value="CARRIER"/>
    <property type="match status" value="1"/>
</dbReference>